<evidence type="ECO:0000256" key="2">
    <source>
        <dbReference type="ARBA" id="ARBA00022857"/>
    </source>
</evidence>
<name>A0A2I1CPM0_ASPN1</name>
<organism evidence="4 5">
    <name type="scientific">Aspergillus novofumigatus (strain IBT 16806)</name>
    <dbReference type="NCBI Taxonomy" id="1392255"/>
    <lineage>
        <taxon>Eukaryota</taxon>
        <taxon>Fungi</taxon>
        <taxon>Dikarya</taxon>
        <taxon>Ascomycota</taxon>
        <taxon>Pezizomycotina</taxon>
        <taxon>Eurotiomycetes</taxon>
        <taxon>Eurotiomycetidae</taxon>
        <taxon>Eurotiales</taxon>
        <taxon>Aspergillaceae</taxon>
        <taxon>Aspergillus</taxon>
        <taxon>Aspergillus subgen. Fumigati</taxon>
    </lineage>
</organism>
<sequence length="298" mass="32993">MLQSILVTGATGKQGGAVIKALTALQDARFSIFALTRDVDSARSKGLLKHYPSIKLISGDLNDPDAIFGRIGLPVWGVFSVQTPYGKDASLDLEVAQGKSLVDAALRNHVKFFVYSSVDRGGPRSDDGACPVPHFETKRQIEDHLRLKTVNANMQYTILRPTFFMDNITNDLQGGLVSAAWKANVDPKRVQLIATSDIGLVAAQAFAKPYEYAGRAISLAGDELTHEEAALVWQEETGSPMPIGSRILAWALLRAVKDLRFMFKWFREEGYGANIPELKSQYPELQDLRTWVRSNKRQ</sequence>
<proteinExistence type="inferred from homology"/>
<dbReference type="Gene3D" id="3.90.25.10">
    <property type="entry name" value="UDP-galactose 4-epimerase, domain 1"/>
    <property type="match status" value="1"/>
</dbReference>
<dbReference type="Proteomes" id="UP000234474">
    <property type="component" value="Unassembled WGS sequence"/>
</dbReference>
<keyword evidence="5" id="KW-1185">Reference proteome</keyword>
<dbReference type="InterPro" id="IPR008030">
    <property type="entry name" value="NmrA-like"/>
</dbReference>
<protein>
    <submittedName>
        <fullName evidence="4">NmrA-like family protein</fullName>
    </submittedName>
</protein>
<feature type="domain" description="NmrA-like" evidence="3">
    <location>
        <begin position="3"/>
        <end position="241"/>
    </location>
</feature>
<reference evidence="5" key="1">
    <citation type="journal article" date="2018" name="Proc. Natl. Acad. Sci. U.S.A.">
        <title>Linking secondary metabolites to gene clusters through genome sequencing of six diverse Aspergillus species.</title>
        <authorList>
            <person name="Kaerboelling I."/>
            <person name="Vesth T.C."/>
            <person name="Frisvad J.C."/>
            <person name="Nybo J.L."/>
            <person name="Theobald S."/>
            <person name="Kuo A."/>
            <person name="Bowyer P."/>
            <person name="Matsuda Y."/>
            <person name="Mondo S."/>
            <person name="Lyhne E.K."/>
            <person name="Kogle M.E."/>
            <person name="Clum A."/>
            <person name="Lipzen A."/>
            <person name="Salamov A."/>
            <person name="Ngan C.Y."/>
            <person name="Daum C."/>
            <person name="Chiniquy J."/>
            <person name="Barry K."/>
            <person name="LaButti K."/>
            <person name="Haridas S."/>
            <person name="Simmons B.A."/>
            <person name="Magnuson J.K."/>
            <person name="Mortensen U.H."/>
            <person name="Larsen T.O."/>
            <person name="Grigoriev I.V."/>
            <person name="Baker S.E."/>
            <person name="Andersen M.R."/>
        </authorList>
    </citation>
    <scope>NUCLEOTIDE SEQUENCE [LARGE SCALE GENOMIC DNA]</scope>
    <source>
        <strain evidence="5">IBT 16806</strain>
    </source>
</reference>
<dbReference type="SUPFAM" id="SSF51735">
    <property type="entry name" value="NAD(P)-binding Rossmann-fold domains"/>
    <property type="match status" value="1"/>
</dbReference>
<dbReference type="PANTHER" id="PTHR42748">
    <property type="entry name" value="NITROGEN METABOLITE REPRESSION PROTEIN NMRA FAMILY MEMBER"/>
    <property type="match status" value="1"/>
</dbReference>
<dbReference type="STRING" id="1392255.A0A2I1CPM0"/>
<dbReference type="InterPro" id="IPR036291">
    <property type="entry name" value="NAD(P)-bd_dom_sf"/>
</dbReference>
<comment type="similarity">
    <text evidence="1">Belongs to the NmrA-type oxidoreductase family.</text>
</comment>
<dbReference type="GO" id="GO:0005634">
    <property type="term" value="C:nucleus"/>
    <property type="evidence" value="ECO:0007669"/>
    <property type="project" value="TreeGrafter"/>
</dbReference>
<dbReference type="Gene3D" id="3.40.50.720">
    <property type="entry name" value="NAD(P)-binding Rossmann-like Domain"/>
    <property type="match status" value="1"/>
</dbReference>
<dbReference type="Pfam" id="PF05368">
    <property type="entry name" value="NmrA"/>
    <property type="match status" value="1"/>
</dbReference>
<evidence type="ECO:0000313" key="5">
    <source>
        <dbReference type="Proteomes" id="UP000234474"/>
    </source>
</evidence>
<keyword evidence="2" id="KW-0521">NADP</keyword>
<accession>A0A2I1CPM0</accession>
<dbReference type="CDD" id="cd05251">
    <property type="entry name" value="NmrA_like_SDR_a"/>
    <property type="match status" value="1"/>
</dbReference>
<dbReference type="OrthoDB" id="9997102at2759"/>
<gene>
    <name evidence="4" type="ORF">P174DRAFT_362382</name>
</gene>
<dbReference type="AlphaFoldDB" id="A0A2I1CPM0"/>
<dbReference type="EMBL" id="MSZS01000001">
    <property type="protein sequence ID" value="PKX99566.1"/>
    <property type="molecule type" value="Genomic_DNA"/>
</dbReference>
<dbReference type="GeneID" id="36529183"/>
<comment type="caution">
    <text evidence="4">The sequence shown here is derived from an EMBL/GenBank/DDBJ whole genome shotgun (WGS) entry which is preliminary data.</text>
</comment>
<dbReference type="OMA" id="VYPIMAM"/>
<dbReference type="VEuPathDB" id="FungiDB:P174DRAFT_362382"/>
<dbReference type="InterPro" id="IPR051164">
    <property type="entry name" value="NmrA-like_oxidored"/>
</dbReference>
<evidence type="ECO:0000256" key="1">
    <source>
        <dbReference type="ARBA" id="ARBA00006328"/>
    </source>
</evidence>
<dbReference type="RefSeq" id="XP_024688161.1">
    <property type="nucleotide sequence ID" value="XM_024821857.1"/>
</dbReference>
<evidence type="ECO:0000259" key="3">
    <source>
        <dbReference type="Pfam" id="PF05368"/>
    </source>
</evidence>
<dbReference type="PANTHER" id="PTHR42748:SF7">
    <property type="entry name" value="NMRA LIKE REDOX SENSOR 1-RELATED"/>
    <property type="match status" value="1"/>
</dbReference>
<evidence type="ECO:0000313" key="4">
    <source>
        <dbReference type="EMBL" id="PKX99566.1"/>
    </source>
</evidence>